<comment type="caution">
    <text evidence="1">The sequence shown here is derived from an EMBL/GenBank/DDBJ whole genome shotgun (WGS) entry which is preliminary data.</text>
</comment>
<dbReference type="EMBL" id="BAAACA010000064">
    <property type="protein sequence ID" value="GAA0626410.1"/>
    <property type="molecule type" value="Genomic_DNA"/>
</dbReference>
<dbReference type="Pfam" id="PF10706">
    <property type="entry name" value="Aminoglyc_resit"/>
    <property type="match status" value="1"/>
</dbReference>
<name>A0ABP3S504_9ACTN</name>
<dbReference type="InterPro" id="IPR019646">
    <property type="entry name" value="Aminoglyc_AdlTrfase"/>
</dbReference>
<evidence type="ECO:0000313" key="1">
    <source>
        <dbReference type="EMBL" id="GAA0626410.1"/>
    </source>
</evidence>
<reference evidence="2" key="1">
    <citation type="journal article" date="2019" name="Int. J. Syst. Evol. Microbiol.">
        <title>The Global Catalogue of Microorganisms (GCM) 10K type strain sequencing project: providing services to taxonomists for standard genome sequencing and annotation.</title>
        <authorList>
            <consortium name="The Broad Institute Genomics Platform"/>
            <consortium name="The Broad Institute Genome Sequencing Center for Infectious Disease"/>
            <person name="Wu L."/>
            <person name="Ma J."/>
        </authorList>
    </citation>
    <scope>NUCLEOTIDE SEQUENCE [LARGE SCALE GENOMIC DNA]</scope>
    <source>
        <strain evidence="2">JCM 5067</strain>
    </source>
</reference>
<keyword evidence="2" id="KW-1185">Reference proteome</keyword>
<protein>
    <recommendedName>
        <fullName evidence="3">Amino acid transporter</fullName>
    </recommendedName>
</protein>
<sequence>MNADELGRWAPERPKDMADLFAKAVFPWWIAGGYAIELAVGRELRPHGDLDVLILRRDQALLRDLLAGWDLFVADPPGLGRLRPWHSGEVLQPPLHDIWCRRTPEAPWSVQLMLDESEGSEWVSRRTPQIRLPIERVGHTSASGIPYLAPEVQLFYKAKATREKDETDFEAALPLLEEGQRVWLAEAIKVIAPDHPWRRRLLAVRRT</sequence>
<evidence type="ECO:0008006" key="3">
    <source>
        <dbReference type="Google" id="ProtNLM"/>
    </source>
</evidence>
<proteinExistence type="predicted"/>
<gene>
    <name evidence="1" type="ORF">GCM10010394_66430</name>
</gene>
<organism evidence="1 2">
    <name type="scientific">Streptomyces crystallinus</name>
    <dbReference type="NCBI Taxonomy" id="68191"/>
    <lineage>
        <taxon>Bacteria</taxon>
        <taxon>Bacillati</taxon>
        <taxon>Actinomycetota</taxon>
        <taxon>Actinomycetes</taxon>
        <taxon>Kitasatosporales</taxon>
        <taxon>Streptomycetaceae</taxon>
        <taxon>Streptomyces</taxon>
    </lineage>
</organism>
<accession>A0ABP3S504</accession>
<evidence type="ECO:0000313" key="2">
    <source>
        <dbReference type="Proteomes" id="UP001500668"/>
    </source>
</evidence>
<dbReference type="Gene3D" id="3.30.460.40">
    <property type="match status" value="1"/>
</dbReference>
<dbReference type="Proteomes" id="UP001500668">
    <property type="component" value="Unassembled WGS sequence"/>
</dbReference>